<dbReference type="Proteomes" id="UP000887013">
    <property type="component" value="Unassembled WGS sequence"/>
</dbReference>
<name>A0A8X6TPP4_NEPPI</name>
<reference evidence="1" key="1">
    <citation type="submission" date="2020-08" db="EMBL/GenBank/DDBJ databases">
        <title>Multicomponent nature underlies the extraordinary mechanical properties of spider dragline silk.</title>
        <authorList>
            <person name="Kono N."/>
            <person name="Nakamura H."/>
            <person name="Mori M."/>
            <person name="Yoshida Y."/>
            <person name="Ohtoshi R."/>
            <person name="Malay A.D."/>
            <person name="Moran D.A.P."/>
            <person name="Tomita M."/>
            <person name="Numata K."/>
            <person name="Arakawa K."/>
        </authorList>
    </citation>
    <scope>NUCLEOTIDE SEQUENCE</scope>
</reference>
<sequence>MKRRPHNSEWDASGSVTTFVVAMVTSSPIQKHPSAEILPQYINLTNPTCHAISVKCYMRSIDHGGDI</sequence>
<protein>
    <submittedName>
        <fullName evidence="1">Uncharacterized protein</fullName>
    </submittedName>
</protein>
<keyword evidence="2" id="KW-1185">Reference proteome</keyword>
<dbReference type="AlphaFoldDB" id="A0A8X6TPP4"/>
<proteinExistence type="predicted"/>
<dbReference type="EMBL" id="BMAW01108334">
    <property type="protein sequence ID" value="GFT33399.1"/>
    <property type="molecule type" value="Genomic_DNA"/>
</dbReference>
<accession>A0A8X6TPP4</accession>
<comment type="caution">
    <text evidence="1">The sequence shown here is derived from an EMBL/GenBank/DDBJ whole genome shotgun (WGS) entry which is preliminary data.</text>
</comment>
<evidence type="ECO:0000313" key="1">
    <source>
        <dbReference type="EMBL" id="GFT33399.1"/>
    </source>
</evidence>
<gene>
    <name evidence="1" type="ORF">NPIL_463731</name>
</gene>
<evidence type="ECO:0000313" key="2">
    <source>
        <dbReference type="Proteomes" id="UP000887013"/>
    </source>
</evidence>
<organism evidence="1 2">
    <name type="scientific">Nephila pilipes</name>
    <name type="common">Giant wood spider</name>
    <name type="synonym">Nephila maculata</name>
    <dbReference type="NCBI Taxonomy" id="299642"/>
    <lineage>
        <taxon>Eukaryota</taxon>
        <taxon>Metazoa</taxon>
        <taxon>Ecdysozoa</taxon>
        <taxon>Arthropoda</taxon>
        <taxon>Chelicerata</taxon>
        <taxon>Arachnida</taxon>
        <taxon>Araneae</taxon>
        <taxon>Araneomorphae</taxon>
        <taxon>Entelegynae</taxon>
        <taxon>Araneoidea</taxon>
        <taxon>Nephilidae</taxon>
        <taxon>Nephila</taxon>
    </lineage>
</organism>